<dbReference type="GO" id="GO:0004659">
    <property type="term" value="F:prenyltransferase activity"/>
    <property type="evidence" value="ECO:0007669"/>
    <property type="project" value="InterPro"/>
</dbReference>
<dbReference type="Proteomes" id="UP000004671">
    <property type="component" value="Chromosome"/>
</dbReference>
<dbReference type="PaxDb" id="880073-Calab_0967"/>
<dbReference type="InterPro" id="IPR033749">
    <property type="entry name" value="Polyprenyl_synt_CS"/>
</dbReference>
<dbReference type="GO" id="GO:0046872">
    <property type="term" value="F:metal ion binding"/>
    <property type="evidence" value="ECO:0007669"/>
    <property type="project" value="UniProtKB-KW"/>
</dbReference>
<sequence length="324" mass="36310">MDSLRKIQKAVEPELKEFDRVFKEILSSNVFLIDTIAKYIVKNKGKGIRPLLVLMSAKLIGKPVHETYLVASVVELLHTASLVHDDVVDSAHVRRGFPSINALWKNKIAVLMGDYLLSKCLIGATMTGSLEVMNKLALASKSLSKGELMQIEKARQLKITEDEYFDIISNKTAALMGTASELGAITVSQNKEDHENLKNFGQNLGIAFQIKDDLLDYYGHQKILGKPVGNDFKDKKITLPLIHAFNKATRKEITRIKRKLKKGVSPKDVEYILDFVASYDGISYAEQKLTEYANKAKQCIAAYPDGEVKTAMERFVDFTINRAK</sequence>
<evidence type="ECO:0000313" key="8">
    <source>
        <dbReference type="EMBL" id="EHO40601.1"/>
    </source>
</evidence>
<dbReference type="InterPro" id="IPR000092">
    <property type="entry name" value="Polyprenyl_synt"/>
</dbReference>
<evidence type="ECO:0000256" key="3">
    <source>
        <dbReference type="ARBA" id="ARBA00022679"/>
    </source>
</evidence>
<dbReference type="EMBL" id="CM001402">
    <property type="protein sequence ID" value="EHO40601.1"/>
    <property type="molecule type" value="Genomic_DNA"/>
</dbReference>
<name>H1XV95_CALAY</name>
<evidence type="ECO:0000313" key="9">
    <source>
        <dbReference type="Proteomes" id="UP000004671"/>
    </source>
</evidence>
<keyword evidence="9" id="KW-1185">Reference proteome</keyword>
<dbReference type="Pfam" id="PF00348">
    <property type="entry name" value="polyprenyl_synt"/>
    <property type="match status" value="1"/>
</dbReference>
<reference evidence="7 10" key="2">
    <citation type="submission" date="2016-11" db="EMBL/GenBank/DDBJ databases">
        <title>Genomic analysis of Caldithrix abyssi and proposal of a novel bacterial phylum Caldithrichaeota.</title>
        <authorList>
            <person name="Kublanov I."/>
            <person name="Sigalova O."/>
            <person name="Gavrilov S."/>
            <person name="Lebedinsky A."/>
            <person name="Ivanova N."/>
            <person name="Daum C."/>
            <person name="Reddy T."/>
            <person name="Klenk H.P."/>
            <person name="Goker M."/>
            <person name="Reva O."/>
            <person name="Miroshnichenko M."/>
            <person name="Kyprides N."/>
            <person name="Woyke T."/>
            <person name="Gelfand M."/>
        </authorList>
    </citation>
    <scope>NUCLEOTIDE SEQUENCE [LARGE SCALE GENOMIC DNA]</scope>
    <source>
        <strain evidence="7 10">LF13</strain>
    </source>
</reference>
<dbReference type="CDD" id="cd00685">
    <property type="entry name" value="Trans_IPPS_HT"/>
    <property type="match status" value="1"/>
</dbReference>
<reference evidence="8 9" key="1">
    <citation type="submission" date="2011-09" db="EMBL/GenBank/DDBJ databases">
        <title>The permanent draft genome of Caldithrix abyssi DSM 13497.</title>
        <authorList>
            <consortium name="US DOE Joint Genome Institute (JGI-PGF)"/>
            <person name="Lucas S."/>
            <person name="Han J."/>
            <person name="Lapidus A."/>
            <person name="Bruce D."/>
            <person name="Goodwin L."/>
            <person name="Pitluck S."/>
            <person name="Peters L."/>
            <person name="Kyrpides N."/>
            <person name="Mavromatis K."/>
            <person name="Ivanova N."/>
            <person name="Mikhailova N."/>
            <person name="Chertkov O."/>
            <person name="Detter J.C."/>
            <person name="Tapia R."/>
            <person name="Han C."/>
            <person name="Land M."/>
            <person name="Hauser L."/>
            <person name="Markowitz V."/>
            <person name="Cheng J.-F."/>
            <person name="Hugenholtz P."/>
            <person name="Woyke T."/>
            <person name="Wu D."/>
            <person name="Spring S."/>
            <person name="Brambilla E."/>
            <person name="Klenk H.-P."/>
            <person name="Eisen J.A."/>
        </authorList>
    </citation>
    <scope>NUCLEOTIDE SEQUENCE [LARGE SCALE GENOMIC DNA]</scope>
    <source>
        <strain evidence="8 9">DSM 13497</strain>
    </source>
</reference>
<comment type="similarity">
    <text evidence="2 6">Belongs to the FPP/GGPP synthase family.</text>
</comment>
<evidence type="ECO:0000256" key="6">
    <source>
        <dbReference type="RuleBase" id="RU004466"/>
    </source>
</evidence>
<dbReference type="HOGENOM" id="CLU_014015_2_0_0"/>
<evidence type="ECO:0000256" key="4">
    <source>
        <dbReference type="ARBA" id="ARBA00022723"/>
    </source>
</evidence>
<keyword evidence="5" id="KW-0460">Magnesium</keyword>
<evidence type="ECO:0000313" key="7">
    <source>
        <dbReference type="EMBL" id="APF20945.1"/>
    </source>
</evidence>
<dbReference type="AlphaFoldDB" id="H1XV95"/>
<evidence type="ECO:0000256" key="2">
    <source>
        <dbReference type="ARBA" id="ARBA00006706"/>
    </source>
</evidence>
<evidence type="ECO:0000313" key="10">
    <source>
        <dbReference type="Proteomes" id="UP000183868"/>
    </source>
</evidence>
<dbReference type="FunCoup" id="H1XV95">
    <property type="interactions" value="453"/>
</dbReference>
<dbReference type="GO" id="GO:0008299">
    <property type="term" value="P:isoprenoid biosynthetic process"/>
    <property type="evidence" value="ECO:0007669"/>
    <property type="project" value="InterPro"/>
</dbReference>
<organism evidence="8 9">
    <name type="scientific">Caldithrix abyssi DSM 13497</name>
    <dbReference type="NCBI Taxonomy" id="880073"/>
    <lineage>
        <taxon>Bacteria</taxon>
        <taxon>Pseudomonadati</taxon>
        <taxon>Calditrichota</taxon>
        <taxon>Calditrichia</taxon>
        <taxon>Calditrichales</taxon>
        <taxon>Calditrichaceae</taxon>
        <taxon>Caldithrix</taxon>
    </lineage>
</organism>
<dbReference type="RefSeq" id="WP_006927627.1">
    <property type="nucleotide sequence ID" value="NZ_CM001402.1"/>
</dbReference>
<dbReference type="InParanoid" id="H1XV95"/>
<dbReference type="KEGG" id="caby:Cabys_4200"/>
<gene>
    <name evidence="7" type="ORF">Cabys_4200</name>
    <name evidence="8" type="ORF">Calab_0967</name>
</gene>
<dbReference type="eggNOG" id="COG0142">
    <property type="taxonomic scope" value="Bacteria"/>
</dbReference>
<dbReference type="SUPFAM" id="SSF48576">
    <property type="entry name" value="Terpenoid synthases"/>
    <property type="match status" value="1"/>
</dbReference>
<dbReference type="Proteomes" id="UP000183868">
    <property type="component" value="Chromosome"/>
</dbReference>
<accession>H1XV95</accession>
<dbReference type="PANTHER" id="PTHR12001:SF69">
    <property type="entry name" value="ALL TRANS-POLYPRENYL-DIPHOSPHATE SYNTHASE PDSS1"/>
    <property type="match status" value="1"/>
</dbReference>
<protein>
    <submittedName>
        <fullName evidence="7">Octaprenyl-diphosphate synthase</fullName>
    </submittedName>
    <submittedName>
        <fullName evidence="8">Polyprenyl synthetase</fullName>
    </submittedName>
</protein>
<dbReference type="EMBL" id="CP018099">
    <property type="protein sequence ID" value="APF20945.1"/>
    <property type="molecule type" value="Genomic_DNA"/>
</dbReference>
<dbReference type="OrthoDB" id="9805316at2"/>
<proteinExistence type="inferred from homology"/>
<dbReference type="SFLD" id="SFLDS00005">
    <property type="entry name" value="Isoprenoid_Synthase_Type_I"/>
    <property type="match status" value="1"/>
</dbReference>
<dbReference type="PANTHER" id="PTHR12001">
    <property type="entry name" value="GERANYLGERANYL PYROPHOSPHATE SYNTHASE"/>
    <property type="match status" value="1"/>
</dbReference>
<evidence type="ECO:0000256" key="5">
    <source>
        <dbReference type="ARBA" id="ARBA00022842"/>
    </source>
</evidence>
<dbReference type="STRING" id="880073.Cabys_4200"/>
<dbReference type="InterPro" id="IPR008949">
    <property type="entry name" value="Isoprenoid_synthase_dom_sf"/>
</dbReference>
<dbReference type="PROSITE" id="PS00723">
    <property type="entry name" value="POLYPRENYL_SYNTHASE_1"/>
    <property type="match status" value="1"/>
</dbReference>
<comment type="cofactor">
    <cofactor evidence="1">
        <name>Mg(2+)</name>
        <dbReference type="ChEBI" id="CHEBI:18420"/>
    </cofactor>
</comment>
<dbReference type="PROSITE" id="PS00444">
    <property type="entry name" value="POLYPRENYL_SYNTHASE_2"/>
    <property type="match status" value="1"/>
</dbReference>
<keyword evidence="3 6" id="KW-0808">Transferase</keyword>
<keyword evidence="4" id="KW-0479">Metal-binding</keyword>
<evidence type="ECO:0000256" key="1">
    <source>
        <dbReference type="ARBA" id="ARBA00001946"/>
    </source>
</evidence>
<dbReference type="Gene3D" id="1.10.600.10">
    <property type="entry name" value="Farnesyl Diphosphate Synthase"/>
    <property type="match status" value="1"/>
</dbReference>